<comment type="caution">
    <text evidence="1">The sequence shown here is derived from an EMBL/GenBank/DDBJ whole genome shotgun (WGS) entry which is preliminary data.</text>
</comment>
<proteinExistence type="predicted"/>
<evidence type="ECO:0000313" key="1">
    <source>
        <dbReference type="EMBL" id="KAJ6339285.1"/>
    </source>
</evidence>
<keyword evidence="2" id="KW-1185">Reference proteome</keyword>
<protein>
    <submittedName>
        <fullName evidence="1">Uncharacterized protein</fullName>
    </submittedName>
</protein>
<evidence type="ECO:0000313" key="2">
    <source>
        <dbReference type="Proteomes" id="UP001141253"/>
    </source>
</evidence>
<name>A0ABQ9AGV2_9ROSI</name>
<gene>
    <name evidence="1" type="ORF">OIU77_007280</name>
</gene>
<reference evidence="1" key="1">
    <citation type="submission" date="2022-10" db="EMBL/GenBank/DDBJ databases">
        <authorList>
            <person name="Hyden B.L."/>
            <person name="Feng K."/>
            <person name="Yates T."/>
            <person name="Jawdy S."/>
            <person name="Smart L.B."/>
            <person name="Muchero W."/>
        </authorList>
    </citation>
    <scope>NUCLEOTIDE SEQUENCE</scope>
    <source>
        <tissue evidence="1">Shoot tip</tissue>
    </source>
</reference>
<dbReference type="EMBL" id="JAPFFI010000020">
    <property type="protein sequence ID" value="KAJ6339285.1"/>
    <property type="molecule type" value="Genomic_DNA"/>
</dbReference>
<reference evidence="1" key="2">
    <citation type="journal article" date="2023" name="Int. J. Mol. Sci.">
        <title>De Novo Assembly and Annotation of 11 Diverse Shrub Willow (Salix) Genomes Reveals Novel Gene Organization in Sex-Linked Regions.</title>
        <authorList>
            <person name="Hyden B."/>
            <person name="Feng K."/>
            <person name="Yates T.B."/>
            <person name="Jawdy S."/>
            <person name="Cereghino C."/>
            <person name="Smart L.B."/>
            <person name="Muchero W."/>
        </authorList>
    </citation>
    <scope>NUCLEOTIDE SEQUENCE</scope>
    <source>
        <tissue evidence="1">Shoot tip</tissue>
    </source>
</reference>
<organism evidence="1 2">
    <name type="scientific">Salix suchowensis</name>
    <dbReference type="NCBI Taxonomy" id="1278906"/>
    <lineage>
        <taxon>Eukaryota</taxon>
        <taxon>Viridiplantae</taxon>
        <taxon>Streptophyta</taxon>
        <taxon>Embryophyta</taxon>
        <taxon>Tracheophyta</taxon>
        <taxon>Spermatophyta</taxon>
        <taxon>Magnoliopsida</taxon>
        <taxon>eudicotyledons</taxon>
        <taxon>Gunneridae</taxon>
        <taxon>Pentapetalae</taxon>
        <taxon>rosids</taxon>
        <taxon>fabids</taxon>
        <taxon>Malpighiales</taxon>
        <taxon>Salicaceae</taxon>
        <taxon>Saliceae</taxon>
        <taxon>Salix</taxon>
    </lineage>
</organism>
<dbReference type="Proteomes" id="UP001141253">
    <property type="component" value="Chromosome 15W"/>
</dbReference>
<sequence length="128" mass="14396">MSFQLRTQQLGSCPNLANSSNKCSKPRKLVSPHLLLNLETDLATSLRFSAISAHARPRRNDSSLETILCTPSRETESFRTRIMFLSERDCHRWKSFDIRPAISKANTPTEAFLDGFGIGVEVLTESKL</sequence>
<accession>A0ABQ9AGV2</accession>